<dbReference type="InterPro" id="IPR000904">
    <property type="entry name" value="Sec7_dom"/>
</dbReference>
<organism evidence="9 10">
    <name type="scientific">Saponaria officinalis</name>
    <name type="common">Common soapwort</name>
    <name type="synonym">Lychnis saponaria</name>
    <dbReference type="NCBI Taxonomy" id="3572"/>
    <lineage>
        <taxon>Eukaryota</taxon>
        <taxon>Viridiplantae</taxon>
        <taxon>Streptophyta</taxon>
        <taxon>Embryophyta</taxon>
        <taxon>Tracheophyta</taxon>
        <taxon>Spermatophyta</taxon>
        <taxon>Magnoliopsida</taxon>
        <taxon>eudicotyledons</taxon>
        <taxon>Gunneridae</taxon>
        <taxon>Pentapetalae</taxon>
        <taxon>Caryophyllales</taxon>
        <taxon>Caryophyllaceae</taxon>
        <taxon>Caryophylleae</taxon>
        <taxon>Saponaria</taxon>
    </lineage>
</organism>
<dbReference type="Pfam" id="PF20252">
    <property type="entry name" value="BIG2_C"/>
    <property type="match status" value="1"/>
</dbReference>
<evidence type="ECO:0000256" key="6">
    <source>
        <dbReference type="ARBA" id="ARBA00022927"/>
    </source>
</evidence>
<evidence type="ECO:0000256" key="5">
    <source>
        <dbReference type="ARBA" id="ARBA00022658"/>
    </source>
</evidence>
<proteinExistence type="predicted"/>
<dbReference type="GO" id="GO:0005802">
    <property type="term" value="C:trans-Golgi network"/>
    <property type="evidence" value="ECO:0007669"/>
    <property type="project" value="TreeGrafter"/>
</dbReference>
<dbReference type="Pfam" id="PF16213">
    <property type="entry name" value="DCB"/>
    <property type="match status" value="1"/>
</dbReference>
<dbReference type="Gene3D" id="1.10.1000.11">
    <property type="entry name" value="Arf Nucleotide-binding Site Opener,domain 2"/>
    <property type="match status" value="1"/>
</dbReference>
<dbReference type="SUPFAM" id="SSF48371">
    <property type="entry name" value="ARM repeat"/>
    <property type="match status" value="2"/>
</dbReference>
<dbReference type="SUPFAM" id="SSF48425">
    <property type="entry name" value="Sec7 domain"/>
    <property type="match status" value="1"/>
</dbReference>
<dbReference type="Gene3D" id="1.10.220.20">
    <property type="match status" value="1"/>
</dbReference>
<evidence type="ECO:0000259" key="8">
    <source>
        <dbReference type="PROSITE" id="PS50190"/>
    </source>
</evidence>
<protein>
    <recommendedName>
        <fullName evidence="8">SEC7 domain-containing protein</fullName>
    </recommendedName>
</protein>
<dbReference type="GO" id="GO:0016020">
    <property type="term" value="C:membrane"/>
    <property type="evidence" value="ECO:0007669"/>
    <property type="project" value="UniProtKB-SubCell"/>
</dbReference>
<dbReference type="EMBL" id="JBDFQZ010000011">
    <property type="protein sequence ID" value="KAK9677001.1"/>
    <property type="molecule type" value="Genomic_DNA"/>
</dbReference>
<comment type="caution">
    <text evidence="9">The sequence shown here is derived from an EMBL/GenBank/DDBJ whole genome shotgun (WGS) entry which is preliminary data.</text>
</comment>
<dbReference type="InterPro" id="IPR011989">
    <property type="entry name" value="ARM-like"/>
</dbReference>
<dbReference type="InterPro" id="IPR046455">
    <property type="entry name" value="Sec7/BIG1-like_C"/>
</dbReference>
<evidence type="ECO:0000256" key="1">
    <source>
        <dbReference type="ARBA" id="ARBA00004287"/>
    </source>
</evidence>
<dbReference type="InterPro" id="IPR035999">
    <property type="entry name" value="Sec7_dom_sf"/>
</dbReference>
<dbReference type="InterPro" id="IPR016024">
    <property type="entry name" value="ARM-type_fold"/>
</dbReference>
<keyword evidence="3" id="KW-0813">Transport</keyword>
<dbReference type="Pfam" id="PF09324">
    <property type="entry name" value="Sec7-like_HDS"/>
    <property type="match status" value="1"/>
</dbReference>
<dbReference type="Pfam" id="PF01369">
    <property type="entry name" value="Sec7"/>
    <property type="match status" value="1"/>
</dbReference>
<keyword evidence="6" id="KW-0653">Protein transport</keyword>
<feature type="domain" description="SEC7" evidence="8">
    <location>
        <begin position="332"/>
        <end position="519"/>
    </location>
</feature>
<dbReference type="GO" id="GO:0005085">
    <property type="term" value="F:guanyl-nucleotide exchange factor activity"/>
    <property type="evidence" value="ECO:0007669"/>
    <property type="project" value="UniProtKB-KW"/>
</dbReference>
<dbReference type="InterPro" id="IPR023394">
    <property type="entry name" value="Sec7_C_sf"/>
</dbReference>
<accession>A0AAW1HKW5</accession>
<keyword evidence="5" id="KW-0344">Guanine-nucleotide releasing factor</keyword>
<keyword evidence="4" id="KW-0963">Cytoplasm</keyword>
<gene>
    <name evidence="9" type="ORF">RND81_11G115400</name>
</gene>
<keyword evidence="7" id="KW-0472">Membrane</keyword>
<dbReference type="InterPro" id="IPR032629">
    <property type="entry name" value="DCB_dom"/>
</dbReference>
<evidence type="ECO:0000256" key="2">
    <source>
        <dbReference type="ARBA" id="ARBA00004514"/>
    </source>
</evidence>
<evidence type="ECO:0000313" key="10">
    <source>
        <dbReference type="Proteomes" id="UP001443914"/>
    </source>
</evidence>
<dbReference type="Pfam" id="PF12783">
    <property type="entry name" value="Sec7-like_HUS"/>
    <property type="match status" value="1"/>
</dbReference>
<name>A0AAW1HKW5_SAPOF</name>
<evidence type="ECO:0000256" key="3">
    <source>
        <dbReference type="ARBA" id="ARBA00022448"/>
    </source>
</evidence>
<dbReference type="SMART" id="SM00222">
    <property type="entry name" value="Sec7"/>
    <property type="match status" value="1"/>
</dbReference>
<dbReference type="Proteomes" id="UP001443914">
    <property type="component" value="Unassembled WGS sequence"/>
</dbReference>
<dbReference type="GO" id="GO:0015031">
    <property type="term" value="P:protein transport"/>
    <property type="evidence" value="ECO:0007669"/>
    <property type="project" value="UniProtKB-KW"/>
</dbReference>
<keyword evidence="10" id="KW-1185">Reference proteome</keyword>
<dbReference type="Gene3D" id="1.25.10.10">
    <property type="entry name" value="Leucine-rich Repeat Variant"/>
    <property type="match status" value="1"/>
</dbReference>
<sequence length="1414" mass="157650">MTCGCVNTSSSDSTILQVLKVLTIAVTSTKFKVHGKPLLGVVRASYNVAVNSNSPINQATSKALLSQIISSTFHGMESDVGVKATMDKAVHLKNGDKIKQGPDLESMSIEQRDALLLFRMLCKMGIKGDNYEILSLELLQGLLEGVSHEFTKNIHFIDSVISDLSNALLRTSVSSSPVINQLAAGLFTVLLLRFREFLKVKIGIFFPLIVLRYLDNTESPPNLRLSVLRMLEKVCKDPQILVDIFVNYDCDPDAPNHFERMATTLSRIAQGTLTSDPKSVATPQLSAPVKVSSLQCLVNVLQSLIDWVKSHKDSYQMIKEVSSLDGCSGKDIVDKAKANESTAEAAISQCSWQPSKGLEYLISNKLEDSSPASVANFLKNISNVDKTMIGDYLGQHQELSLSAMHAYVDSMNFSGMTFAAAIREFLSGFRLPGEAKKIDSIMEKFAERYCVDNPALFKNADTAYALAYAVIMLNTDAHNPAVLAKLTKADFVRLNSMAEADETPRQELLEEIYDSIAKNEIKMKVNLSVVENSAKQNLKTQEKGSLLSILNLALPKSKSPSETKAEIGAIVKQTEAILRNKGTDKERFYTSHRVEVLKPMIEALGWPLLAAFSVIMEEGDYKSRIQLCMEGFKAGIHIAHVLEMDTLRNAFVTSLARSTSVHAPKEMRSKNVEALRTLLSLVESDVDALEDTWNAVLYCVSQIEFITSNPDVATTEMQALNQISRDSFLQSLRQLAGKHSEQVFLISVTLPSDAAVKFFTALCNVSAEELKQRPARVYSLYKLVEISFQNMARIRMVWARIWFVLANHFISAGSHNDEMVAMYAIDSLWRLGMKYLERAEHANFMFQNDILKPFVVLLRDNRSESRRKFIVGCIVQMIKSKVGRIKSGWRSVFIICTDAADDKSERIVRSAFEFVETVMWEHFDQVVGVCFMDCIKCLIGFAKSNSSHQISLKAIALLRTCEERLAEGLVPGVALKPIDLSPEENFDATEQFRLSMLSSLSDLTSDPRVEVRRCAVEVLFDLLNKRGSKFSTSFWETIFQRVLFPIFDHVRRSGEEAIVLSSDDQWLHEISVHSMQLLCNLLNTYYKEVSFMIPSLINFLVDCVKKTEESVGSTALGALVQLIEAGGRLFSDNDWNTLLKSIRDASHATQPHELLNKGVPVQSQTQTQGTVKFNSKEKVESQLPTAVRGKCVTQTLLLGVIDSIQKKYWSKLKAQQKATIMEILQSMLEFAASYNSCNNLQLRMGHISADRPPSNLLQQELAGTCVYLNILQKLTSELEISKENNSEVSGIPDSNTTLTNNHQNIAVCSNEDEELGRVAEEKLVSFCGRVLKEASEFLSAAGDTPNMEIHRVLELRSPIIVKVIEGIAAMNSQLFKKHLREFHPSLTKLASCDQMDFRGALNEVFKSQLSVLLP</sequence>
<dbReference type="PANTHER" id="PTHR10663:SF312">
    <property type="entry name" value="BREFELDIN A-INHIBITED GUANINE NUCLEOTIDE-EXCHANGE PROTEIN 5"/>
    <property type="match status" value="1"/>
</dbReference>
<evidence type="ECO:0000256" key="4">
    <source>
        <dbReference type="ARBA" id="ARBA00022490"/>
    </source>
</evidence>
<dbReference type="GO" id="GO:0005829">
    <property type="term" value="C:cytosol"/>
    <property type="evidence" value="ECO:0007669"/>
    <property type="project" value="UniProtKB-SubCell"/>
</dbReference>
<dbReference type="CDD" id="cd00171">
    <property type="entry name" value="Sec7"/>
    <property type="match status" value="1"/>
</dbReference>
<evidence type="ECO:0000256" key="7">
    <source>
        <dbReference type="ARBA" id="ARBA00023136"/>
    </source>
</evidence>
<dbReference type="InterPro" id="IPR032691">
    <property type="entry name" value="Mon2/Sec7/BIG1-like_HUS"/>
</dbReference>
<dbReference type="PROSITE" id="PS50190">
    <property type="entry name" value="SEC7"/>
    <property type="match status" value="1"/>
</dbReference>
<comment type="subcellular location">
    <subcellularLocation>
        <location evidence="2">Cytoplasm</location>
        <location evidence="2">Cytosol</location>
    </subcellularLocation>
    <subcellularLocation>
        <location evidence="1">Membrane</location>
        <topology evidence="1">Peripheral membrane protein</topology>
        <orientation evidence="1">Cytoplasmic side</orientation>
    </subcellularLocation>
</comment>
<dbReference type="GO" id="GO:0032012">
    <property type="term" value="P:regulation of ARF protein signal transduction"/>
    <property type="evidence" value="ECO:0007669"/>
    <property type="project" value="InterPro"/>
</dbReference>
<dbReference type="EMBL" id="JBDFQZ010000011">
    <property type="protein sequence ID" value="KAK9677004.1"/>
    <property type="molecule type" value="Genomic_DNA"/>
</dbReference>
<dbReference type="PANTHER" id="PTHR10663">
    <property type="entry name" value="GUANYL-NUCLEOTIDE EXCHANGE FACTOR"/>
    <property type="match status" value="1"/>
</dbReference>
<reference evidence="9 10" key="1">
    <citation type="submission" date="2024-03" db="EMBL/GenBank/DDBJ databases">
        <title>WGS assembly of Saponaria officinalis var. Norfolk2.</title>
        <authorList>
            <person name="Jenkins J."/>
            <person name="Shu S."/>
            <person name="Grimwood J."/>
            <person name="Barry K."/>
            <person name="Goodstein D."/>
            <person name="Schmutz J."/>
            <person name="Leebens-Mack J."/>
            <person name="Osbourn A."/>
        </authorList>
    </citation>
    <scope>NUCLEOTIDE SEQUENCE [LARGE SCALE GENOMIC DNA]</scope>
    <source>
        <strain evidence="10">cv. Norfolk2</strain>
        <strain evidence="9">JIC</strain>
        <tissue evidence="9">Leaf</tissue>
    </source>
</reference>
<evidence type="ECO:0000313" key="9">
    <source>
        <dbReference type="EMBL" id="KAK9677001.1"/>
    </source>
</evidence>
<dbReference type="InterPro" id="IPR015403">
    <property type="entry name" value="Mon2/Sec7/BIG1-like_HDS"/>
</dbReference>